<dbReference type="Gene3D" id="1.10.510.10">
    <property type="entry name" value="Transferase(Phosphotransferase) domain 1"/>
    <property type="match status" value="1"/>
</dbReference>
<dbReference type="PROSITE" id="PS50011">
    <property type="entry name" value="PROTEIN_KINASE_DOM"/>
    <property type="match status" value="1"/>
</dbReference>
<name>A0A7X1E9E7_9BACT</name>
<dbReference type="InterPro" id="IPR011990">
    <property type="entry name" value="TPR-like_helical_dom_sf"/>
</dbReference>
<evidence type="ECO:0000256" key="1">
    <source>
        <dbReference type="ARBA" id="ARBA00022679"/>
    </source>
</evidence>
<dbReference type="Pfam" id="PF00069">
    <property type="entry name" value="Pkinase"/>
    <property type="match status" value="1"/>
</dbReference>
<dbReference type="SMART" id="SM00220">
    <property type="entry name" value="S_TKc"/>
    <property type="match status" value="1"/>
</dbReference>
<feature type="domain" description="Protein kinase" evidence="6">
    <location>
        <begin position="89"/>
        <end position="388"/>
    </location>
</feature>
<dbReference type="PANTHER" id="PTHR43289">
    <property type="entry name" value="MITOGEN-ACTIVATED PROTEIN KINASE KINASE KINASE 20-RELATED"/>
    <property type="match status" value="1"/>
</dbReference>
<dbReference type="RefSeq" id="WP_185661187.1">
    <property type="nucleotide sequence ID" value="NZ_CAWPOO010000012.1"/>
</dbReference>
<organism evidence="7 8">
    <name type="scientific">Pelagicoccus albus</name>
    <dbReference type="NCBI Taxonomy" id="415222"/>
    <lineage>
        <taxon>Bacteria</taxon>
        <taxon>Pseudomonadati</taxon>
        <taxon>Verrucomicrobiota</taxon>
        <taxon>Opitutia</taxon>
        <taxon>Puniceicoccales</taxon>
        <taxon>Pelagicoccaceae</taxon>
        <taxon>Pelagicoccus</taxon>
    </lineage>
</organism>
<dbReference type="GO" id="GO:0004674">
    <property type="term" value="F:protein serine/threonine kinase activity"/>
    <property type="evidence" value="ECO:0007669"/>
    <property type="project" value="TreeGrafter"/>
</dbReference>
<keyword evidence="3 7" id="KW-0418">Kinase</keyword>
<keyword evidence="5" id="KW-0472">Membrane</keyword>
<dbReference type="AlphaFoldDB" id="A0A7X1E9E7"/>
<reference evidence="7 8" key="1">
    <citation type="submission" date="2020-07" db="EMBL/GenBank/DDBJ databases">
        <authorList>
            <person name="Feng X."/>
        </authorList>
    </citation>
    <scope>NUCLEOTIDE SEQUENCE [LARGE SCALE GENOMIC DNA]</scope>
    <source>
        <strain evidence="7 8">JCM23202</strain>
    </source>
</reference>
<dbReference type="InterPro" id="IPR008271">
    <property type="entry name" value="Ser/Thr_kinase_AS"/>
</dbReference>
<dbReference type="Proteomes" id="UP000526501">
    <property type="component" value="Unassembled WGS sequence"/>
</dbReference>
<sequence length="724" mass="81297">MSSQAAREEEIFDVARTLSDPQERTAFLQEKCEGDEALQRRLESMLETVLEADAFFDEGAQAINSAEIGEKLRKDPEEEEEVGVKIGRYRLLQRLGDGGCGVVYLAEQEEPVRRAVAMKIIRLGMETERVISRFEAERQALAMMDHPNIARVFDAGETSSGSPYFVMEHVRGEALTDYCRNHSLGIIARLKLFTQVCHAIQHAHQKGIIHGDIKPSNIIVSEHDGGAVPRVIDFGIARATEAGFSEMMLFSGPDKQVLGTPSYMSPEQVQLGGLDVDTRSDVYSLGVLLYELLTGVTPFDKDRLAFVGIADLRRIIGHENPPLPSERFSKLDKNEALEIAEKLNKTPGGLVDRLKGDLDCIIMKAMSKDRRRRYETADALATELKRYLEDEPVMAHPPSFFYTHRKMVKRNRPVFIASTVVTLTLIFGLGLSTWLLLREREARQRAEAAEQIQARLRQEAEFRQQLTSAAMLVSEEAFAEADLMVGSIDLTEATMEGSAVVRALGDWHVTNGRWRLAAERFKTLLQINQLEGQDIATLDYLELGPVLIELGDLDEYDRFRREATERFSGVEIPFADRILKISLLASANESMLASLEPFAEAAVQAVEVGEEAGDTFQASWGSMSLALYEYRRGNYPRAVSYANRCLSYPDPNASRNATAKLIQAMAFYKMGRTDEARESFQAGSKVIEEKFENELIRGNPVLGFWFDWIFARIIERESSRLLGN</sequence>
<evidence type="ECO:0000256" key="4">
    <source>
        <dbReference type="ARBA" id="ARBA00022840"/>
    </source>
</evidence>
<evidence type="ECO:0000313" key="8">
    <source>
        <dbReference type="Proteomes" id="UP000526501"/>
    </source>
</evidence>
<dbReference type="EMBL" id="JACHVC010000012">
    <property type="protein sequence ID" value="MBC2607339.1"/>
    <property type="molecule type" value="Genomic_DNA"/>
</dbReference>
<proteinExistence type="predicted"/>
<keyword evidence="1" id="KW-0808">Transferase</keyword>
<keyword evidence="2" id="KW-0547">Nucleotide-binding</keyword>
<evidence type="ECO:0000259" key="6">
    <source>
        <dbReference type="PROSITE" id="PS50011"/>
    </source>
</evidence>
<dbReference type="SUPFAM" id="SSF56112">
    <property type="entry name" value="Protein kinase-like (PK-like)"/>
    <property type="match status" value="1"/>
</dbReference>
<evidence type="ECO:0000256" key="3">
    <source>
        <dbReference type="ARBA" id="ARBA00022777"/>
    </source>
</evidence>
<dbReference type="SUPFAM" id="SSF48452">
    <property type="entry name" value="TPR-like"/>
    <property type="match status" value="1"/>
</dbReference>
<evidence type="ECO:0000256" key="2">
    <source>
        <dbReference type="ARBA" id="ARBA00022741"/>
    </source>
</evidence>
<dbReference type="CDD" id="cd14014">
    <property type="entry name" value="STKc_PknB_like"/>
    <property type="match status" value="1"/>
</dbReference>
<keyword evidence="5" id="KW-0812">Transmembrane</keyword>
<dbReference type="PANTHER" id="PTHR43289:SF6">
    <property type="entry name" value="SERINE_THREONINE-PROTEIN KINASE NEKL-3"/>
    <property type="match status" value="1"/>
</dbReference>
<dbReference type="InterPro" id="IPR011009">
    <property type="entry name" value="Kinase-like_dom_sf"/>
</dbReference>
<accession>A0A7X1E9E7</accession>
<dbReference type="Gene3D" id="1.25.40.10">
    <property type="entry name" value="Tetratricopeptide repeat domain"/>
    <property type="match status" value="1"/>
</dbReference>
<keyword evidence="5" id="KW-1133">Transmembrane helix</keyword>
<dbReference type="PROSITE" id="PS00108">
    <property type="entry name" value="PROTEIN_KINASE_ST"/>
    <property type="match status" value="1"/>
</dbReference>
<dbReference type="GO" id="GO:0005524">
    <property type="term" value="F:ATP binding"/>
    <property type="evidence" value="ECO:0007669"/>
    <property type="project" value="UniProtKB-KW"/>
</dbReference>
<evidence type="ECO:0000313" key="7">
    <source>
        <dbReference type="EMBL" id="MBC2607339.1"/>
    </source>
</evidence>
<evidence type="ECO:0000256" key="5">
    <source>
        <dbReference type="SAM" id="Phobius"/>
    </source>
</evidence>
<keyword evidence="8" id="KW-1185">Reference proteome</keyword>
<keyword evidence="4" id="KW-0067">ATP-binding</keyword>
<dbReference type="Gene3D" id="3.30.200.20">
    <property type="entry name" value="Phosphorylase Kinase, domain 1"/>
    <property type="match status" value="1"/>
</dbReference>
<gene>
    <name evidence="7" type="ORF">H5P27_14905</name>
</gene>
<protein>
    <submittedName>
        <fullName evidence="7">Protein kinase</fullName>
    </submittedName>
</protein>
<dbReference type="InterPro" id="IPR000719">
    <property type="entry name" value="Prot_kinase_dom"/>
</dbReference>
<comment type="caution">
    <text evidence="7">The sequence shown here is derived from an EMBL/GenBank/DDBJ whole genome shotgun (WGS) entry which is preliminary data.</text>
</comment>
<feature type="transmembrane region" description="Helical" evidence="5">
    <location>
        <begin position="414"/>
        <end position="437"/>
    </location>
</feature>